<dbReference type="Gramene" id="KVH94093">
    <property type="protein sequence ID" value="KVH94093"/>
    <property type="gene ID" value="Ccrd_003836"/>
</dbReference>
<dbReference type="InterPro" id="IPR044969">
    <property type="entry name" value="DFO"/>
</dbReference>
<organism evidence="1 2">
    <name type="scientific">Cynara cardunculus var. scolymus</name>
    <name type="common">Globe artichoke</name>
    <name type="synonym">Cynara scolymus</name>
    <dbReference type="NCBI Taxonomy" id="59895"/>
    <lineage>
        <taxon>Eukaryota</taxon>
        <taxon>Viridiplantae</taxon>
        <taxon>Streptophyta</taxon>
        <taxon>Embryophyta</taxon>
        <taxon>Tracheophyta</taxon>
        <taxon>Spermatophyta</taxon>
        <taxon>Magnoliopsida</taxon>
        <taxon>eudicotyledons</taxon>
        <taxon>Gunneridae</taxon>
        <taxon>Pentapetalae</taxon>
        <taxon>asterids</taxon>
        <taxon>campanulids</taxon>
        <taxon>Asterales</taxon>
        <taxon>Asteraceae</taxon>
        <taxon>Carduoideae</taxon>
        <taxon>Cardueae</taxon>
        <taxon>Carduinae</taxon>
        <taxon>Cynara</taxon>
    </lineage>
</organism>
<dbReference type="GO" id="GO:0042138">
    <property type="term" value="P:meiotic DNA double-strand break formation"/>
    <property type="evidence" value="ECO:0007669"/>
    <property type="project" value="InterPro"/>
</dbReference>
<dbReference type="AlphaFoldDB" id="A0A103XNW9"/>
<accession>A0A103XNW9</accession>
<dbReference type="OMA" id="RNCAMAS"/>
<feature type="non-terminal residue" evidence="1">
    <location>
        <position position="1"/>
    </location>
</feature>
<comment type="caution">
    <text evidence="1">The sequence shown here is derived from an EMBL/GenBank/DDBJ whole genome shotgun (WGS) entry which is preliminary data.</text>
</comment>
<keyword evidence="2" id="KW-1185">Reference proteome</keyword>
<evidence type="ECO:0000313" key="2">
    <source>
        <dbReference type="Proteomes" id="UP000243975"/>
    </source>
</evidence>
<dbReference type="PANTHER" id="PTHR37176:SF1">
    <property type="entry name" value="PROTEIN DOUBLE-STRAND BREAK FORMATION"/>
    <property type="match status" value="1"/>
</dbReference>
<proteinExistence type="predicted"/>
<protein>
    <submittedName>
        <fullName evidence="1">Uncharacterized protein</fullName>
    </submittedName>
</protein>
<evidence type="ECO:0000313" key="1">
    <source>
        <dbReference type="EMBL" id="KVH94093.1"/>
    </source>
</evidence>
<gene>
    <name evidence="1" type="ORF">Ccrd_003836</name>
</gene>
<dbReference type="Proteomes" id="UP000243975">
    <property type="component" value="Unassembled WGS sequence"/>
</dbReference>
<sequence>MCNSESISQQISLFRSLVQNRRFDDGTLRILESVLIIRDVKSLLDVRSSVIDFMRHESLCVLREFKEKSVNQQLLILEFFVRAFALSGDVEALFMALLILSCIIAEYMCLDALFHSCLALRYEGLVLRELKSVTDHWLQVSYREWFMFAEHALENNFRTYRQVHWILSIHLKACEKALACFQTNNMVKIKDTDAFSEDMEAIRKVKRLKDIAMVKAASQSVQAQAVEYLERKIAKHDKVTMLVFKEKQHSASVRFRNGIKEHNARKLKELRRLSADHMAHKFWNFLNRTLSALEIPTSFCSGNWNS</sequence>
<dbReference type="EMBL" id="LEKV01004570">
    <property type="protein sequence ID" value="KVH94093.1"/>
    <property type="molecule type" value="Genomic_DNA"/>
</dbReference>
<name>A0A103XNW9_CYNCS</name>
<dbReference type="STRING" id="59895.A0A103XNW9"/>
<reference evidence="1 2" key="1">
    <citation type="journal article" date="2016" name="Sci. Rep.">
        <title>The genome sequence of the outbreeding globe artichoke constructed de novo incorporating a phase-aware low-pass sequencing strategy of F1 progeny.</title>
        <authorList>
            <person name="Scaglione D."/>
            <person name="Reyes-Chin-Wo S."/>
            <person name="Acquadro A."/>
            <person name="Froenicke L."/>
            <person name="Portis E."/>
            <person name="Beitel C."/>
            <person name="Tirone M."/>
            <person name="Mauro R."/>
            <person name="Lo Monaco A."/>
            <person name="Mauromicale G."/>
            <person name="Faccioli P."/>
            <person name="Cattivelli L."/>
            <person name="Rieseberg L."/>
            <person name="Michelmore R."/>
            <person name="Lanteri S."/>
        </authorList>
    </citation>
    <scope>NUCLEOTIDE SEQUENCE [LARGE SCALE GENOMIC DNA]</scope>
    <source>
        <strain evidence="1">2C</strain>
    </source>
</reference>
<dbReference type="PANTHER" id="PTHR37176">
    <property type="entry name" value="F10K1.23"/>
    <property type="match status" value="1"/>
</dbReference>